<dbReference type="AlphaFoldDB" id="A0A927N453"/>
<keyword evidence="1" id="KW-1133">Transmembrane helix</keyword>
<keyword evidence="3" id="KW-1185">Reference proteome</keyword>
<protein>
    <submittedName>
        <fullName evidence="2">Uncharacterized protein</fullName>
    </submittedName>
</protein>
<comment type="caution">
    <text evidence="2">The sequence shown here is derived from an EMBL/GenBank/DDBJ whole genome shotgun (WGS) entry which is preliminary data.</text>
</comment>
<evidence type="ECO:0000313" key="2">
    <source>
        <dbReference type="EMBL" id="MBE1609958.1"/>
    </source>
</evidence>
<dbReference type="RefSeq" id="WP_192753425.1">
    <property type="nucleotide sequence ID" value="NZ_BAABJL010000075.1"/>
</dbReference>
<proteinExistence type="predicted"/>
<feature type="transmembrane region" description="Helical" evidence="1">
    <location>
        <begin position="70"/>
        <end position="89"/>
    </location>
</feature>
<gene>
    <name evidence="2" type="ORF">HEB94_006806</name>
</gene>
<dbReference type="Proteomes" id="UP000638648">
    <property type="component" value="Unassembled WGS sequence"/>
</dbReference>
<name>A0A927N453_9ACTN</name>
<evidence type="ECO:0000256" key="1">
    <source>
        <dbReference type="SAM" id="Phobius"/>
    </source>
</evidence>
<evidence type="ECO:0000313" key="3">
    <source>
        <dbReference type="Proteomes" id="UP000638648"/>
    </source>
</evidence>
<organism evidence="2 3">
    <name type="scientific">Actinopolymorpha pittospori</name>
    <dbReference type="NCBI Taxonomy" id="648752"/>
    <lineage>
        <taxon>Bacteria</taxon>
        <taxon>Bacillati</taxon>
        <taxon>Actinomycetota</taxon>
        <taxon>Actinomycetes</taxon>
        <taxon>Propionibacteriales</taxon>
        <taxon>Actinopolymorphaceae</taxon>
        <taxon>Actinopolymorpha</taxon>
    </lineage>
</organism>
<sequence length="132" mass="13602">MSALIHLTQEVSTQALAGHFMAAHPASGEGILDWLTSKNSQTQTLLRAVAVTIAIIFVIVQGVASRGAMARIIISLVAAGIFVWGVWSVTDIKDRVDNEVNASGPTVVQVGPGSPFSPAVLTGPAVPALSTS</sequence>
<dbReference type="EMBL" id="JADBEM010000001">
    <property type="protein sequence ID" value="MBE1609958.1"/>
    <property type="molecule type" value="Genomic_DNA"/>
</dbReference>
<reference evidence="2" key="1">
    <citation type="submission" date="2020-10" db="EMBL/GenBank/DDBJ databases">
        <title>Sequencing the genomes of 1000 actinobacteria strains.</title>
        <authorList>
            <person name="Klenk H.-P."/>
        </authorList>
    </citation>
    <scope>NUCLEOTIDE SEQUENCE</scope>
    <source>
        <strain evidence="2">DSM 45354</strain>
    </source>
</reference>
<keyword evidence="1" id="KW-0812">Transmembrane</keyword>
<feature type="transmembrane region" description="Helical" evidence="1">
    <location>
        <begin position="45"/>
        <end position="64"/>
    </location>
</feature>
<keyword evidence="1" id="KW-0472">Membrane</keyword>
<accession>A0A927N453</accession>